<evidence type="ECO:0000313" key="4">
    <source>
        <dbReference type="Proteomes" id="UP000688137"/>
    </source>
</evidence>
<feature type="region of interest" description="Disordered" evidence="2">
    <location>
        <begin position="174"/>
        <end position="198"/>
    </location>
</feature>
<protein>
    <submittedName>
        <fullName evidence="3">Uncharacterized protein</fullName>
    </submittedName>
</protein>
<dbReference type="OMA" id="VDIDEFQ"/>
<evidence type="ECO:0000256" key="2">
    <source>
        <dbReference type="SAM" id="MobiDB-lite"/>
    </source>
</evidence>
<evidence type="ECO:0000256" key="1">
    <source>
        <dbReference type="SAM" id="Coils"/>
    </source>
</evidence>
<dbReference type="EMBL" id="CAJJDM010000121">
    <property type="protein sequence ID" value="CAD8102395.1"/>
    <property type="molecule type" value="Genomic_DNA"/>
</dbReference>
<accession>A0A8S1PH17</accession>
<feature type="coiled-coil region" evidence="1">
    <location>
        <begin position="69"/>
        <end position="124"/>
    </location>
</feature>
<sequence length="198" mass="23267">MQEHIALTIEQLTNLLSNSEQTSNRNSLNSLSQKSQTHFRQHIQKIVSFVDIDEFQETSISSGFQNSENQSIIDKLQELEDENKKLKETLKFYEKKECKWKDQMNDYQLEQIQLKRQNQVLNDRLKSIIQTKEQLSKSKKQIGSQRCNFTSPFFNQKPDQIKVSINPNLQVRKHTAPSGLKNSSPHRMFQEKKIDKLT</sequence>
<keyword evidence="1" id="KW-0175">Coiled coil</keyword>
<proteinExistence type="predicted"/>
<feature type="compositionally biased region" description="Basic and acidic residues" evidence="2">
    <location>
        <begin position="188"/>
        <end position="198"/>
    </location>
</feature>
<organism evidence="3 4">
    <name type="scientific">Paramecium primaurelia</name>
    <dbReference type="NCBI Taxonomy" id="5886"/>
    <lineage>
        <taxon>Eukaryota</taxon>
        <taxon>Sar</taxon>
        <taxon>Alveolata</taxon>
        <taxon>Ciliophora</taxon>
        <taxon>Intramacronucleata</taxon>
        <taxon>Oligohymenophorea</taxon>
        <taxon>Peniculida</taxon>
        <taxon>Parameciidae</taxon>
        <taxon>Paramecium</taxon>
    </lineage>
</organism>
<name>A0A8S1PH17_PARPR</name>
<comment type="caution">
    <text evidence="3">The sequence shown here is derived from an EMBL/GenBank/DDBJ whole genome shotgun (WGS) entry which is preliminary data.</text>
</comment>
<dbReference type="Proteomes" id="UP000688137">
    <property type="component" value="Unassembled WGS sequence"/>
</dbReference>
<reference evidence="3" key="1">
    <citation type="submission" date="2021-01" db="EMBL/GenBank/DDBJ databases">
        <authorList>
            <consortium name="Genoscope - CEA"/>
            <person name="William W."/>
        </authorList>
    </citation>
    <scope>NUCLEOTIDE SEQUENCE</scope>
</reference>
<gene>
    <name evidence="3" type="ORF">PPRIM_AZ9-3.1.T1180084</name>
</gene>
<keyword evidence="4" id="KW-1185">Reference proteome</keyword>
<dbReference type="AlphaFoldDB" id="A0A8S1PH17"/>
<evidence type="ECO:0000313" key="3">
    <source>
        <dbReference type="EMBL" id="CAD8102395.1"/>
    </source>
</evidence>